<reference evidence="1 2" key="1">
    <citation type="submission" date="2023-12" db="EMBL/GenBank/DDBJ databases">
        <title>Gut-associated functions are favored during microbiome assembly across C. elegans life.</title>
        <authorList>
            <person name="Zimmermann J."/>
        </authorList>
    </citation>
    <scope>NUCLEOTIDE SEQUENCE [LARGE SCALE GENOMIC DNA]</scope>
    <source>
        <strain evidence="1 2">JUb134</strain>
    </source>
</reference>
<name>A0ABU8Q6I0_9SPHN</name>
<dbReference type="EMBL" id="JBBGZA010000001">
    <property type="protein sequence ID" value="MEJ5095116.1"/>
    <property type="molecule type" value="Genomic_DNA"/>
</dbReference>
<dbReference type="RefSeq" id="WP_339538326.1">
    <property type="nucleotide sequence ID" value="NZ_JBBGZA010000001.1"/>
</dbReference>
<dbReference type="Pfam" id="PF22391">
    <property type="entry name" value="DUF6975"/>
    <property type="match status" value="1"/>
</dbReference>
<comment type="caution">
    <text evidence="1">The sequence shown here is derived from an EMBL/GenBank/DDBJ whole genome shotgun (WGS) entry which is preliminary data.</text>
</comment>
<protein>
    <submittedName>
        <fullName evidence="1">Uncharacterized protein</fullName>
    </submittedName>
</protein>
<evidence type="ECO:0000313" key="2">
    <source>
        <dbReference type="Proteomes" id="UP001380365"/>
    </source>
</evidence>
<evidence type="ECO:0000313" key="1">
    <source>
        <dbReference type="EMBL" id="MEJ5095116.1"/>
    </source>
</evidence>
<proteinExistence type="predicted"/>
<dbReference type="InterPro" id="IPR054248">
    <property type="entry name" value="DUF6975"/>
</dbReference>
<gene>
    <name evidence="1" type="ORF">WH159_11285</name>
</gene>
<keyword evidence="2" id="KW-1185">Reference proteome</keyword>
<accession>A0ABU8Q6I0</accession>
<dbReference type="Proteomes" id="UP001380365">
    <property type="component" value="Unassembled WGS sequence"/>
</dbReference>
<sequence>MGGVISATAPDAWSMVSSLAKRDGSAGQPQLAALARDACDPRDVADAAHHLCFLHGRQPGVIEHAAAHSDFDFARDWLIEAAAGFAQERGHLVALAAAAGPMPSTPCQANTEAAIAAQRHAIDMLSQSERRGCALGAAIALVLDWPAIRTGLDAAAIRQGADPVPLTLPDSAATADLVAMLAANRATERAMLFGMEQLLAQHRGLWDLMEARSEARAG</sequence>
<organism evidence="1 2">
    <name type="scientific">Sphingomonas molluscorum</name>
    <dbReference type="NCBI Taxonomy" id="418184"/>
    <lineage>
        <taxon>Bacteria</taxon>
        <taxon>Pseudomonadati</taxon>
        <taxon>Pseudomonadota</taxon>
        <taxon>Alphaproteobacteria</taxon>
        <taxon>Sphingomonadales</taxon>
        <taxon>Sphingomonadaceae</taxon>
        <taxon>Sphingomonas</taxon>
    </lineage>
</organism>